<dbReference type="GO" id="GO:0003677">
    <property type="term" value="F:DNA binding"/>
    <property type="evidence" value="ECO:0007669"/>
    <property type="project" value="InterPro"/>
</dbReference>
<dbReference type="InterPro" id="IPR002104">
    <property type="entry name" value="Integrase_catalytic"/>
</dbReference>
<accession>A0A8E4ZFV8</accession>
<dbReference type="GO" id="GO:0006310">
    <property type="term" value="P:DNA recombination"/>
    <property type="evidence" value="ECO:0007669"/>
    <property type="project" value="UniProtKB-KW"/>
</dbReference>
<evidence type="ECO:0000313" key="5">
    <source>
        <dbReference type="Proteomes" id="UP000693839"/>
    </source>
</evidence>
<dbReference type="SUPFAM" id="SSF56349">
    <property type="entry name" value="DNA breaking-rejoining enzymes"/>
    <property type="match status" value="1"/>
</dbReference>
<name>A0A8E4ZFV8_9CAUD</name>
<dbReference type="Gene3D" id="1.10.443.10">
    <property type="entry name" value="Intergrase catalytic core"/>
    <property type="match status" value="1"/>
</dbReference>
<dbReference type="InterPro" id="IPR011010">
    <property type="entry name" value="DNA_brk_join_enz"/>
</dbReference>
<dbReference type="EMBL" id="MT732473">
    <property type="protein sequence ID" value="QQV91380.1"/>
    <property type="molecule type" value="Genomic_DNA"/>
</dbReference>
<keyword evidence="5" id="KW-1185">Reference proteome</keyword>
<comment type="similarity">
    <text evidence="1">Belongs to the 'phage' integrase family.</text>
</comment>
<keyword evidence="2" id="KW-0233">DNA recombination</keyword>
<evidence type="ECO:0000313" key="4">
    <source>
        <dbReference type="EMBL" id="QQV91380.1"/>
    </source>
</evidence>
<dbReference type="Pfam" id="PF00589">
    <property type="entry name" value="Phage_integrase"/>
    <property type="match status" value="1"/>
</dbReference>
<gene>
    <name evidence="4" type="ORF">Leef1_17</name>
</gene>
<sequence length="157" mass="18028">MLCYYCLIRRTELTKLKVGNINLENQTLYIDSEESKNRKNATITIPTQLLNPLKKHLEGANKLYFLFSKDGVPGTVPLVPNSITKKWSYMRTKLGIDKNIHWYSLKDSGITDLLRAGVPLISVRDHARHYSSAQTDTYTPKDMRQADPEILKSKINF</sequence>
<proteinExistence type="inferred from homology"/>
<organism evidence="4 5">
    <name type="scientific">Polaribacter phage Leef_1</name>
    <dbReference type="NCBI Taxonomy" id="2745684"/>
    <lineage>
        <taxon>Viruses</taxon>
        <taxon>Duplodnaviria</taxon>
        <taxon>Heunggongvirae</taxon>
        <taxon>Uroviricota</taxon>
        <taxon>Caudoviricetes</taxon>
        <taxon>Helgolandviridae</taxon>
        <taxon>Leefvirus</taxon>
        <taxon>Leefvirus Leef</taxon>
    </lineage>
</organism>
<protein>
    <submittedName>
        <fullName evidence="4">Integrase</fullName>
    </submittedName>
</protein>
<evidence type="ECO:0000259" key="3">
    <source>
        <dbReference type="PROSITE" id="PS51898"/>
    </source>
</evidence>
<dbReference type="Proteomes" id="UP000693839">
    <property type="component" value="Segment"/>
</dbReference>
<feature type="domain" description="Tyr recombinase" evidence="3">
    <location>
        <begin position="1"/>
        <end position="152"/>
    </location>
</feature>
<dbReference type="InterPro" id="IPR013762">
    <property type="entry name" value="Integrase-like_cat_sf"/>
</dbReference>
<dbReference type="CDD" id="cd00397">
    <property type="entry name" value="DNA_BRE_C"/>
    <property type="match status" value="1"/>
</dbReference>
<reference evidence="4" key="1">
    <citation type="submission" date="2020-07" db="EMBL/GenBank/DDBJ databases">
        <title>Highly diverse flavobacterial phages as mortality factor during North Sea spring blooms.</title>
        <authorList>
            <person name="Bartlau N."/>
            <person name="Wichels A."/>
            <person name="Krohne G."/>
            <person name="Adriaenssens E.M."/>
            <person name="Heins A."/>
            <person name="Fuchs B.M."/>
            <person name="Amann R."/>
            <person name="Moraru C."/>
        </authorList>
    </citation>
    <scope>NUCLEOTIDE SEQUENCE</scope>
</reference>
<evidence type="ECO:0000256" key="1">
    <source>
        <dbReference type="ARBA" id="ARBA00008857"/>
    </source>
</evidence>
<dbReference type="PROSITE" id="PS51898">
    <property type="entry name" value="TYR_RECOMBINASE"/>
    <property type="match status" value="1"/>
</dbReference>
<evidence type="ECO:0000256" key="2">
    <source>
        <dbReference type="ARBA" id="ARBA00023172"/>
    </source>
</evidence>
<dbReference type="GO" id="GO:0015074">
    <property type="term" value="P:DNA integration"/>
    <property type="evidence" value="ECO:0007669"/>
    <property type="project" value="InterPro"/>
</dbReference>